<protein>
    <recommendedName>
        <fullName evidence="4">CCT domain-containing protein</fullName>
    </recommendedName>
</protein>
<evidence type="ECO:0000313" key="2">
    <source>
        <dbReference type="EnsemblPlants" id="OBART04G25730.1"/>
    </source>
</evidence>
<feature type="region of interest" description="Disordered" evidence="1">
    <location>
        <begin position="120"/>
        <end position="201"/>
    </location>
</feature>
<feature type="region of interest" description="Disordered" evidence="1">
    <location>
        <begin position="1"/>
        <end position="97"/>
    </location>
</feature>
<accession>A0A0D3G0B6</accession>
<feature type="compositionally biased region" description="Basic residues" evidence="1">
    <location>
        <begin position="48"/>
        <end position="59"/>
    </location>
</feature>
<name>A0A0D3G0B6_9ORYZ</name>
<reference evidence="2" key="1">
    <citation type="journal article" date="2009" name="Rice">
        <title>De Novo Next Generation Sequencing of Plant Genomes.</title>
        <authorList>
            <person name="Rounsley S."/>
            <person name="Marri P.R."/>
            <person name="Yu Y."/>
            <person name="He R."/>
            <person name="Sisneros N."/>
            <person name="Goicoechea J.L."/>
            <person name="Lee S.J."/>
            <person name="Angelova A."/>
            <person name="Kudrna D."/>
            <person name="Luo M."/>
            <person name="Affourtit J."/>
            <person name="Desany B."/>
            <person name="Knight J."/>
            <person name="Niazi F."/>
            <person name="Egholm M."/>
            <person name="Wing R.A."/>
        </authorList>
    </citation>
    <scope>NUCLEOTIDE SEQUENCE [LARGE SCALE GENOMIC DNA]</scope>
    <source>
        <strain evidence="2">cv. IRGC 105608</strain>
    </source>
</reference>
<proteinExistence type="predicted"/>
<evidence type="ECO:0000313" key="3">
    <source>
        <dbReference type="Proteomes" id="UP000026960"/>
    </source>
</evidence>
<feature type="compositionally biased region" description="Low complexity" evidence="1">
    <location>
        <begin position="83"/>
        <end position="96"/>
    </location>
</feature>
<feature type="compositionally biased region" description="Polar residues" evidence="1">
    <location>
        <begin position="185"/>
        <end position="201"/>
    </location>
</feature>
<dbReference type="STRING" id="65489.A0A0D3G0B6"/>
<feature type="compositionally biased region" description="Low complexity" evidence="1">
    <location>
        <begin position="60"/>
        <end position="73"/>
    </location>
</feature>
<feature type="compositionally biased region" description="Basic residues" evidence="1">
    <location>
        <begin position="122"/>
        <end position="135"/>
    </location>
</feature>
<evidence type="ECO:0008006" key="4">
    <source>
        <dbReference type="Google" id="ProtNLM"/>
    </source>
</evidence>
<dbReference type="AlphaFoldDB" id="A0A0D3G0B6"/>
<dbReference type="EnsemblPlants" id="OBART04G25730.1">
    <property type="protein sequence ID" value="OBART04G25730.1"/>
    <property type="gene ID" value="OBART04G25730"/>
</dbReference>
<dbReference type="Proteomes" id="UP000026960">
    <property type="component" value="Chromosome 4"/>
</dbReference>
<evidence type="ECO:0000256" key="1">
    <source>
        <dbReference type="SAM" id="MobiDB-lite"/>
    </source>
</evidence>
<dbReference type="Gramene" id="OBART04G25730.1">
    <property type="protein sequence ID" value="OBART04G25730.1"/>
    <property type="gene ID" value="OBART04G25730"/>
</dbReference>
<dbReference type="eggNOG" id="ENOG502QSMI">
    <property type="taxonomic scope" value="Eukaryota"/>
</dbReference>
<feature type="compositionally biased region" description="Low complexity" evidence="1">
    <location>
        <begin position="1"/>
        <end position="33"/>
    </location>
</feature>
<organism evidence="2">
    <name type="scientific">Oryza barthii</name>
    <dbReference type="NCBI Taxonomy" id="65489"/>
    <lineage>
        <taxon>Eukaryota</taxon>
        <taxon>Viridiplantae</taxon>
        <taxon>Streptophyta</taxon>
        <taxon>Embryophyta</taxon>
        <taxon>Tracheophyta</taxon>
        <taxon>Spermatophyta</taxon>
        <taxon>Magnoliopsida</taxon>
        <taxon>Liliopsida</taxon>
        <taxon>Poales</taxon>
        <taxon>Poaceae</taxon>
        <taxon>BOP clade</taxon>
        <taxon>Oryzoideae</taxon>
        <taxon>Oryzeae</taxon>
        <taxon>Oryzinae</taxon>
        <taxon>Oryza</taxon>
    </lineage>
</organism>
<keyword evidence="3" id="KW-1185">Reference proteome</keyword>
<dbReference type="PaxDb" id="65489-OBART04G25730.1"/>
<feature type="compositionally biased region" description="Basic and acidic residues" evidence="1">
    <location>
        <begin position="160"/>
        <end position="172"/>
    </location>
</feature>
<dbReference type="HOGENOM" id="CLU_925472_0_0_1"/>
<sequence length="289" mass="30957">MATASTSGDPTAAAGGPTPSSSASAQPRQPASRISHIVRTYLDLSSNPKKRRAAPKSHPKPAAAAAGQGAPDAGDGKDGGGKAAATPSSAAQPTTTRLLRELGVRVSRYTHEERRDIVLRYMQKRSGRQGVKRATAKAPSRQALAERRRRGARGQFLGKEGAKNTDTRHPDEAATGTRDGELNMTPDNRQSEARNSPNQFLPDQLMQGHYILGQSYGLGTSENLHNNLNQFGQASSLPTMQQQAFPGNNQLTQGYPSDMHALQFVGANPQMEHQNGDQGQSSIPVWDFL</sequence>
<reference evidence="2" key="2">
    <citation type="submission" date="2015-03" db="UniProtKB">
        <authorList>
            <consortium name="EnsemblPlants"/>
        </authorList>
    </citation>
    <scope>IDENTIFICATION</scope>
</reference>